<organism evidence="2 3">
    <name type="scientific">Bacillus thuringiensis serovar pingluonsis</name>
    <dbReference type="NCBI Taxonomy" id="180881"/>
    <lineage>
        <taxon>Bacteria</taxon>
        <taxon>Bacillati</taxon>
        <taxon>Bacillota</taxon>
        <taxon>Bacilli</taxon>
        <taxon>Bacillales</taxon>
        <taxon>Bacillaceae</taxon>
        <taxon>Bacillus</taxon>
        <taxon>Bacillus cereus group</taxon>
    </lineage>
</organism>
<comment type="caution">
    <text evidence="2">The sequence shown here is derived from an EMBL/GenBank/DDBJ whole genome shotgun (WGS) entry which is preliminary data.</text>
</comment>
<dbReference type="InterPro" id="IPR016181">
    <property type="entry name" value="Acyl_CoA_acyltransferase"/>
</dbReference>
<evidence type="ECO:0000259" key="1">
    <source>
        <dbReference type="PROSITE" id="PS51186"/>
    </source>
</evidence>
<dbReference type="Proteomes" id="UP000195089">
    <property type="component" value="Unassembled WGS sequence"/>
</dbReference>
<evidence type="ECO:0000313" key="2">
    <source>
        <dbReference type="EMBL" id="OTY39877.1"/>
    </source>
</evidence>
<accession>A0A243B5L5</accession>
<proteinExistence type="predicted"/>
<dbReference type="SUPFAM" id="SSF55729">
    <property type="entry name" value="Acyl-CoA N-acyltransferases (Nat)"/>
    <property type="match status" value="1"/>
</dbReference>
<dbReference type="EMBL" id="NFDL01000082">
    <property type="protein sequence ID" value="OTY39877.1"/>
    <property type="molecule type" value="Genomic_DNA"/>
</dbReference>
<gene>
    <name evidence="2" type="ORF">BK742_21010</name>
</gene>
<evidence type="ECO:0000313" key="3">
    <source>
        <dbReference type="Proteomes" id="UP000195089"/>
    </source>
</evidence>
<sequence length="171" mass="19814">MHNIKNALSLREIVESDIESIRVWRNQNQIKKYFINADDISEEQQRKWFENYLVKTDDIMFMIEENIEFKSAIGTVALYNINQTTESAEFGRLMIGHTPAQGKGFGKQAIILACTYAFEVLELSEVYLYVLCNNIKAIRMYLKLGFVVKDVISNTIHMSLDKRVFFGLISI</sequence>
<dbReference type="AlphaFoldDB" id="A0A243B5L5"/>
<dbReference type="RefSeq" id="WP_078986249.1">
    <property type="nucleotide sequence ID" value="NZ_NFDL01000082.1"/>
</dbReference>
<dbReference type="Pfam" id="PF13302">
    <property type="entry name" value="Acetyltransf_3"/>
    <property type="match status" value="1"/>
</dbReference>
<dbReference type="Gene3D" id="3.40.630.30">
    <property type="match status" value="1"/>
</dbReference>
<feature type="domain" description="N-acetyltransferase" evidence="1">
    <location>
        <begin position="8"/>
        <end position="167"/>
    </location>
</feature>
<dbReference type="GO" id="GO:0016747">
    <property type="term" value="F:acyltransferase activity, transferring groups other than amino-acyl groups"/>
    <property type="evidence" value="ECO:0007669"/>
    <property type="project" value="InterPro"/>
</dbReference>
<name>A0A243B5L5_BACTU</name>
<dbReference type="PANTHER" id="PTHR43415">
    <property type="entry name" value="SPERMIDINE N(1)-ACETYLTRANSFERASE"/>
    <property type="match status" value="1"/>
</dbReference>
<reference evidence="2 3" key="1">
    <citation type="submission" date="2016-10" db="EMBL/GenBank/DDBJ databases">
        <title>Comparative genomics of Bacillus thuringiensis reveals a path to pathogens against multiple invertebrate hosts.</title>
        <authorList>
            <person name="Zheng J."/>
            <person name="Gao Q."/>
            <person name="Liu H."/>
            <person name="Peng D."/>
            <person name="Ruan L."/>
            <person name="Sun M."/>
        </authorList>
    </citation>
    <scope>NUCLEOTIDE SEQUENCE [LARGE SCALE GENOMIC DNA]</scope>
    <source>
        <strain evidence="2">BGSC 4BX1</strain>
    </source>
</reference>
<dbReference type="InterPro" id="IPR000182">
    <property type="entry name" value="GNAT_dom"/>
</dbReference>
<dbReference type="PROSITE" id="PS51186">
    <property type="entry name" value="GNAT"/>
    <property type="match status" value="1"/>
</dbReference>
<dbReference type="PANTHER" id="PTHR43415:SF3">
    <property type="entry name" value="GNAT-FAMILY ACETYLTRANSFERASE"/>
    <property type="match status" value="1"/>
</dbReference>
<protein>
    <recommendedName>
        <fullName evidence="1">N-acetyltransferase domain-containing protein</fullName>
    </recommendedName>
</protein>